<evidence type="ECO:0000256" key="1">
    <source>
        <dbReference type="ARBA" id="ARBA00004613"/>
    </source>
</evidence>
<comment type="similarity">
    <text evidence="2 8">Belongs to the cutinase family.</text>
</comment>
<dbReference type="PANTHER" id="PTHR33630:SF13">
    <property type="entry name" value="ACETYLXYLAN ESTERASE"/>
    <property type="match status" value="1"/>
</dbReference>
<keyword evidence="3 8" id="KW-0719">Serine esterase</keyword>
<comment type="catalytic activity">
    <reaction evidence="8">
        <text>cutin + H2O = cutin monomers.</text>
        <dbReference type="EC" id="3.1.1.74"/>
    </reaction>
</comment>
<reference evidence="9 10" key="1">
    <citation type="submission" date="2023-08" db="EMBL/GenBank/DDBJ databases">
        <title>Black Yeasts Isolated from many extreme environments.</title>
        <authorList>
            <person name="Coleine C."/>
            <person name="Stajich J.E."/>
            <person name="Selbmann L."/>
        </authorList>
    </citation>
    <scope>NUCLEOTIDE SEQUENCE [LARGE SCALE GENOMIC DNA]</scope>
    <source>
        <strain evidence="9 10">CCFEE 5792</strain>
    </source>
</reference>
<name>A0AAV9NFE5_9EURO</name>
<accession>A0AAV9NFE5</accession>
<dbReference type="Proteomes" id="UP001358417">
    <property type="component" value="Unassembled WGS sequence"/>
</dbReference>
<evidence type="ECO:0000256" key="2">
    <source>
        <dbReference type="ARBA" id="ARBA00007534"/>
    </source>
</evidence>
<feature type="chain" id="PRO_5043097407" description="Cutinase" evidence="8">
    <location>
        <begin position="23"/>
        <end position="251"/>
    </location>
</feature>
<evidence type="ECO:0000313" key="9">
    <source>
        <dbReference type="EMBL" id="KAK5056642.1"/>
    </source>
</evidence>
<dbReference type="PANTHER" id="PTHR33630">
    <property type="entry name" value="CUTINASE RV1984C-RELATED-RELATED"/>
    <property type="match status" value="1"/>
</dbReference>
<organism evidence="9 10">
    <name type="scientific">Exophiala bonariae</name>
    <dbReference type="NCBI Taxonomy" id="1690606"/>
    <lineage>
        <taxon>Eukaryota</taxon>
        <taxon>Fungi</taxon>
        <taxon>Dikarya</taxon>
        <taxon>Ascomycota</taxon>
        <taxon>Pezizomycotina</taxon>
        <taxon>Eurotiomycetes</taxon>
        <taxon>Chaetothyriomycetidae</taxon>
        <taxon>Chaetothyriales</taxon>
        <taxon>Herpotrichiellaceae</taxon>
        <taxon>Exophiala</taxon>
    </lineage>
</organism>
<evidence type="ECO:0000313" key="10">
    <source>
        <dbReference type="Proteomes" id="UP001358417"/>
    </source>
</evidence>
<keyword evidence="4 8" id="KW-0964">Secreted</keyword>
<keyword evidence="5 8" id="KW-0732">Signal</keyword>
<dbReference type="SMART" id="SM01110">
    <property type="entry name" value="Cutinase"/>
    <property type="match status" value="1"/>
</dbReference>
<evidence type="ECO:0000256" key="8">
    <source>
        <dbReference type="RuleBase" id="RU361263"/>
    </source>
</evidence>
<dbReference type="RefSeq" id="XP_064708358.1">
    <property type="nucleotide sequence ID" value="XM_064855698.1"/>
</dbReference>
<gene>
    <name evidence="9" type="ORF">LTR84_012174</name>
</gene>
<keyword evidence="6 8" id="KW-0378">Hydrolase</keyword>
<dbReference type="SUPFAM" id="SSF53474">
    <property type="entry name" value="alpha/beta-Hydrolases"/>
    <property type="match status" value="1"/>
</dbReference>
<sequence length="251" mass="26491">MATNKLTALCLAMATLLTPSTTLPLVSSKRQTIGAPCTDVHIFLAKGWNEEYPGRQGKLAGAICSGLSSCDYEDIQFYNTPEADYCASVTEGNTNGVAQMTAYADRCPDSRLVLSGYSQGANVAGDILGGGGGRFGNETVYCTVGDTVGLDRSTSPGNKLGAALIFGDNRHVANQPYNILSGAGISANNPRFPDSLTRMNEFSDILRSYCVDSDPVCAAAGPGPFVVDNHLNYFDIYSDDAAAWVKETLGL</sequence>
<comment type="function">
    <text evidence="8">Catalyzes the hydrolysis of complex carboxylic polyesters found in the cell wall of plants. Degrades cutin, a macromolecule that forms the structure of the plant cuticle.</text>
</comment>
<dbReference type="AlphaFoldDB" id="A0AAV9NFE5"/>
<evidence type="ECO:0000256" key="5">
    <source>
        <dbReference type="ARBA" id="ARBA00022729"/>
    </source>
</evidence>
<dbReference type="GO" id="GO:0005576">
    <property type="term" value="C:extracellular region"/>
    <property type="evidence" value="ECO:0007669"/>
    <property type="project" value="UniProtKB-SubCell"/>
</dbReference>
<protein>
    <recommendedName>
        <fullName evidence="8">Cutinase</fullName>
        <ecNumber evidence="8">3.1.1.74</ecNumber>
    </recommendedName>
</protein>
<evidence type="ECO:0000256" key="7">
    <source>
        <dbReference type="ARBA" id="ARBA00023157"/>
    </source>
</evidence>
<evidence type="ECO:0000256" key="3">
    <source>
        <dbReference type="ARBA" id="ARBA00022487"/>
    </source>
</evidence>
<evidence type="ECO:0000256" key="4">
    <source>
        <dbReference type="ARBA" id="ARBA00022525"/>
    </source>
</evidence>
<dbReference type="GO" id="GO:0050525">
    <property type="term" value="F:cutinase activity"/>
    <property type="evidence" value="ECO:0007669"/>
    <property type="project" value="UniProtKB-UniRule"/>
</dbReference>
<dbReference type="EMBL" id="JAVRRD010000007">
    <property type="protein sequence ID" value="KAK5056642.1"/>
    <property type="molecule type" value="Genomic_DNA"/>
</dbReference>
<comment type="subcellular location">
    <subcellularLocation>
        <location evidence="1 8">Secreted</location>
    </subcellularLocation>
</comment>
<dbReference type="GeneID" id="89980321"/>
<dbReference type="Pfam" id="PF01083">
    <property type="entry name" value="Cutinase"/>
    <property type="match status" value="1"/>
</dbReference>
<dbReference type="InterPro" id="IPR043580">
    <property type="entry name" value="CUTINASE_1"/>
</dbReference>
<dbReference type="InterPro" id="IPR000675">
    <property type="entry name" value="Cutinase/axe"/>
</dbReference>
<keyword evidence="10" id="KW-1185">Reference proteome</keyword>
<keyword evidence="7" id="KW-1015">Disulfide bond</keyword>
<dbReference type="InterPro" id="IPR029058">
    <property type="entry name" value="AB_hydrolase_fold"/>
</dbReference>
<dbReference type="Gene3D" id="3.40.50.1820">
    <property type="entry name" value="alpha/beta hydrolase"/>
    <property type="match status" value="1"/>
</dbReference>
<feature type="signal peptide" evidence="8">
    <location>
        <begin position="1"/>
        <end position="22"/>
    </location>
</feature>
<dbReference type="PROSITE" id="PS00155">
    <property type="entry name" value="CUTINASE_1"/>
    <property type="match status" value="1"/>
</dbReference>
<dbReference type="EC" id="3.1.1.74" evidence="8"/>
<comment type="caution">
    <text evidence="9">The sequence shown here is derived from an EMBL/GenBank/DDBJ whole genome shotgun (WGS) entry which is preliminary data.</text>
</comment>
<evidence type="ECO:0000256" key="6">
    <source>
        <dbReference type="ARBA" id="ARBA00022801"/>
    </source>
</evidence>
<proteinExistence type="inferred from homology"/>